<dbReference type="Proteomes" id="UP001156951">
    <property type="component" value="Segment"/>
</dbReference>
<reference evidence="1 2" key="1">
    <citation type="submission" date="2022-05" db="EMBL/GenBank/DDBJ databases">
        <title>Diverse viruses of marine archaea discovered using metagenomics.</title>
        <authorList>
            <person name="Zhou Y."/>
        </authorList>
    </citation>
    <scope>NUCLEOTIDE SEQUENCE [LARGE SCALE GENOMIC DNA]</scope>
    <source>
        <strain evidence="1">YSH_1032793</strain>
    </source>
</reference>
<evidence type="ECO:0000313" key="2">
    <source>
        <dbReference type="Proteomes" id="UP001156951"/>
    </source>
</evidence>
<organism evidence="1 2">
    <name type="scientific">Nitrososphaeria virus YSH_1032793</name>
    <dbReference type="NCBI Taxonomy" id="3071320"/>
    <lineage>
        <taxon>Viruses</taxon>
        <taxon>Duplodnaviria</taxon>
        <taxon>Heunggongvirae</taxon>
        <taxon>Uroviricota</taxon>
        <taxon>Caudoviricetes</taxon>
        <taxon>Juravirales</taxon>
        <taxon>Yanlukaviridae</taxon>
        <taxon>Sweetvirus</taxon>
        <taxon>Sweetvirus yangshanense</taxon>
    </lineage>
</organism>
<proteinExistence type="predicted"/>
<accession>A0A976UA99</accession>
<name>A0A976UA99_9CAUD</name>
<dbReference type="EMBL" id="ON649698">
    <property type="protein sequence ID" value="UVF62205.1"/>
    <property type="molecule type" value="Genomic_DNA"/>
</dbReference>
<keyword evidence="2" id="KW-1185">Reference proteome</keyword>
<sequence>MISKTSLRKKIEEFNKLNKNQVNPNRYFSGYEDALRWVLRELQKTN</sequence>
<evidence type="ECO:0000313" key="1">
    <source>
        <dbReference type="EMBL" id="UVF62205.1"/>
    </source>
</evidence>
<protein>
    <submittedName>
        <fullName evidence="1">Uncharacterized protein</fullName>
    </submittedName>
</protein>